<sequence>MARSIINLGVAPTGQGGDTFRTASQKNNDNSAELYARQALLGTASNATLTVGNSDITSGRVLKVGDYGFGVMPVFNDYGLDVLTSFGYCYINNGYNAPTGHRFGWLFSLPVSDGYAIQEFRSQTDGSVHTRAKLSGTWQAWRMTYNTGNTTRAADGTLKAI</sequence>
<reference evidence="1 2" key="1">
    <citation type="submission" date="2016-05" db="EMBL/GenBank/DDBJ databases">
        <title>Complete genome sequence of Pseudomonas antarctica PAMC 27494.</title>
        <authorList>
            <person name="Lee J."/>
        </authorList>
    </citation>
    <scope>NUCLEOTIDE SEQUENCE [LARGE SCALE GENOMIC DNA]</scope>
    <source>
        <strain evidence="1 2">PAMC 27494</strain>
    </source>
</reference>
<evidence type="ECO:0000313" key="2">
    <source>
        <dbReference type="Proteomes" id="UP000077829"/>
    </source>
</evidence>
<dbReference type="EMBL" id="CP015600">
    <property type="protein sequence ID" value="ANF84654.1"/>
    <property type="molecule type" value="Genomic_DNA"/>
</dbReference>
<dbReference type="AlphaFoldDB" id="A0A172YWY5"/>
<dbReference type="KEGG" id="panr:A7J50_1215"/>
<dbReference type="Proteomes" id="UP000077829">
    <property type="component" value="Chromosome"/>
</dbReference>
<dbReference type="CDD" id="cd19958">
    <property type="entry name" value="pyocin_knob"/>
    <property type="match status" value="1"/>
</dbReference>
<accession>A0A172YWY5</accession>
<dbReference type="PATRIC" id="fig|219572.3.peg.1235"/>
<protein>
    <submittedName>
        <fullName evidence="1">Uncharacterized protein</fullName>
    </submittedName>
</protein>
<name>A0A172YWY5_9PSED</name>
<evidence type="ECO:0000313" key="1">
    <source>
        <dbReference type="EMBL" id="ANF84654.1"/>
    </source>
</evidence>
<dbReference type="RefSeq" id="WP_064450986.1">
    <property type="nucleotide sequence ID" value="NZ_CP015600.1"/>
</dbReference>
<gene>
    <name evidence="1" type="ORF">A7J50_1215</name>
</gene>
<organism evidence="1 2">
    <name type="scientific">Pseudomonas antarctica</name>
    <dbReference type="NCBI Taxonomy" id="219572"/>
    <lineage>
        <taxon>Bacteria</taxon>
        <taxon>Pseudomonadati</taxon>
        <taxon>Pseudomonadota</taxon>
        <taxon>Gammaproteobacteria</taxon>
        <taxon>Pseudomonadales</taxon>
        <taxon>Pseudomonadaceae</taxon>
        <taxon>Pseudomonas</taxon>
    </lineage>
</organism>
<proteinExistence type="predicted"/>
<dbReference type="STRING" id="219572.A7J50_1215"/>